<evidence type="ECO:0000313" key="2">
    <source>
        <dbReference type="Proteomes" id="UP000092993"/>
    </source>
</evidence>
<name>A0A1C7MGA1_GRIFR</name>
<gene>
    <name evidence="1" type="ORF">A0H81_04131</name>
</gene>
<proteinExistence type="predicted"/>
<accession>A0A1C7MGA1</accession>
<reference evidence="1 2" key="1">
    <citation type="submission" date="2016-03" db="EMBL/GenBank/DDBJ databases">
        <title>Whole genome sequencing of Grifola frondosa 9006-11.</title>
        <authorList>
            <person name="Min B."/>
            <person name="Park H."/>
            <person name="Kim J.-G."/>
            <person name="Cho H."/>
            <person name="Oh Y.-L."/>
            <person name="Kong W.-S."/>
            <person name="Choi I.-G."/>
        </authorList>
    </citation>
    <scope>NUCLEOTIDE SEQUENCE [LARGE SCALE GENOMIC DNA]</scope>
    <source>
        <strain evidence="1 2">9006-11</strain>
    </source>
</reference>
<comment type="caution">
    <text evidence="1">The sequence shown here is derived from an EMBL/GenBank/DDBJ whole genome shotgun (WGS) entry which is preliminary data.</text>
</comment>
<sequence>MLDAIWIPLSDLSLHFMILPSQDHRRALSSQLRRRQLTLKVIGGSVWSWQVDPSQDLPVFTRVIDDSAMAEAGTIPLEDRRLSLGEKKDMIKNCIEFSTDTISLSLKTWRSGYILSTLILRRLNRPSGWRLPAGFPPEPIGLEGEASSSAHPLDLRFTWAEWGPARTHANHGRAEGRLGSRRMHCARLRRLKNSGIGVGVACTIERENVVRHPAFKDAIVTSLRCRITKKHVLLVLNGKIEAWLTEGGFIDGSYHTFVI</sequence>
<organism evidence="1 2">
    <name type="scientific">Grifola frondosa</name>
    <name type="common">Maitake</name>
    <name type="synonym">Polyporus frondosus</name>
    <dbReference type="NCBI Taxonomy" id="5627"/>
    <lineage>
        <taxon>Eukaryota</taxon>
        <taxon>Fungi</taxon>
        <taxon>Dikarya</taxon>
        <taxon>Basidiomycota</taxon>
        <taxon>Agaricomycotina</taxon>
        <taxon>Agaricomycetes</taxon>
        <taxon>Polyporales</taxon>
        <taxon>Grifolaceae</taxon>
        <taxon>Grifola</taxon>
    </lineage>
</organism>
<evidence type="ECO:0000313" key="1">
    <source>
        <dbReference type="EMBL" id="OBZ75945.1"/>
    </source>
</evidence>
<dbReference type="Proteomes" id="UP000092993">
    <property type="component" value="Unassembled WGS sequence"/>
</dbReference>
<keyword evidence="2" id="KW-1185">Reference proteome</keyword>
<dbReference type="AlphaFoldDB" id="A0A1C7MGA1"/>
<protein>
    <submittedName>
        <fullName evidence="1">Uncharacterized protein</fullName>
    </submittedName>
</protein>
<dbReference type="EMBL" id="LUGG01000004">
    <property type="protein sequence ID" value="OBZ75945.1"/>
    <property type="molecule type" value="Genomic_DNA"/>
</dbReference>